<dbReference type="RefSeq" id="WP_175352504.1">
    <property type="nucleotide sequence ID" value="NZ_BAAAWQ010000001.1"/>
</dbReference>
<dbReference type="Proteomes" id="UP000590225">
    <property type="component" value="Unassembled WGS sequence"/>
</dbReference>
<organism evidence="2 5">
    <name type="scientific">Curtobacterium pusillum</name>
    <dbReference type="NCBI Taxonomy" id="69373"/>
    <lineage>
        <taxon>Bacteria</taxon>
        <taxon>Bacillati</taxon>
        <taxon>Actinomycetota</taxon>
        <taxon>Actinomycetes</taxon>
        <taxon>Micrococcales</taxon>
        <taxon>Microbacteriaceae</taxon>
        <taxon>Curtobacterium</taxon>
    </lineage>
</organism>
<reference evidence="3 4" key="1">
    <citation type="submission" date="2020-05" db="EMBL/GenBank/DDBJ databases">
        <title>Genome Sequencing of Type Strains.</title>
        <authorList>
            <person name="Lemaire J.F."/>
            <person name="Inderbitzin P."/>
            <person name="Gregorio O.A."/>
            <person name="Collins S.B."/>
            <person name="Wespe N."/>
            <person name="Knight-Connoni V."/>
        </authorList>
    </citation>
    <scope>NUCLEOTIDE SEQUENCE [LARGE SCALE GENOMIC DNA]</scope>
    <source>
        <strain evidence="3 4">ATCC 19096</strain>
    </source>
</reference>
<protein>
    <submittedName>
        <fullName evidence="2">Uncharacterized protein</fullName>
    </submittedName>
</protein>
<evidence type="ECO:0000256" key="1">
    <source>
        <dbReference type="SAM" id="MobiDB-lite"/>
    </source>
</evidence>
<dbReference type="AlphaFoldDB" id="A0AAW3T431"/>
<dbReference type="EMBL" id="JABMCE010000084">
    <property type="protein sequence ID" value="NUU15051.1"/>
    <property type="molecule type" value="Genomic_DNA"/>
</dbReference>
<evidence type="ECO:0000313" key="3">
    <source>
        <dbReference type="EMBL" id="NUU15051.1"/>
    </source>
</evidence>
<dbReference type="Proteomes" id="UP000573001">
    <property type="component" value="Unassembled WGS sequence"/>
</dbReference>
<keyword evidence="4" id="KW-1185">Reference proteome</keyword>
<name>A0AAW3T431_9MICO</name>
<feature type="region of interest" description="Disordered" evidence="1">
    <location>
        <begin position="1"/>
        <end position="68"/>
    </location>
</feature>
<sequence>MCATPEPADAVGSPDAPGSADDPGSAGALASADLADLDPEDAFGHPAVADPARDDAVWPDGDEDDIDV</sequence>
<evidence type="ECO:0000313" key="5">
    <source>
        <dbReference type="Proteomes" id="UP000590225"/>
    </source>
</evidence>
<comment type="caution">
    <text evidence="2">The sequence shown here is derived from an EMBL/GenBank/DDBJ whole genome shotgun (WGS) entry which is preliminary data.</text>
</comment>
<dbReference type="EMBL" id="JACGXP010000001">
    <property type="protein sequence ID" value="MBA8989440.1"/>
    <property type="molecule type" value="Genomic_DNA"/>
</dbReference>
<gene>
    <name evidence="2" type="ORF">FHW23_000672</name>
    <name evidence="3" type="ORF">HP507_14555</name>
</gene>
<proteinExistence type="predicted"/>
<reference evidence="2 5" key="2">
    <citation type="submission" date="2020-07" db="EMBL/GenBank/DDBJ databases">
        <title>Above-ground endophytic microbial communities from plants in different locations in the United States.</title>
        <authorList>
            <person name="Frank C."/>
        </authorList>
    </citation>
    <scope>NUCLEOTIDE SEQUENCE [LARGE SCALE GENOMIC DNA]</scope>
    <source>
        <strain evidence="2 5">WPL5_2</strain>
    </source>
</reference>
<evidence type="ECO:0000313" key="4">
    <source>
        <dbReference type="Proteomes" id="UP000573001"/>
    </source>
</evidence>
<feature type="compositionally biased region" description="Low complexity" evidence="1">
    <location>
        <begin position="12"/>
        <end position="34"/>
    </location>
</feature>
<accession>A0AAW3T431</accession>
<evidence type="ECO:0000313" key="2">
    <source>
        <dbReference type="EMBL" id="MBA8989440.1"/>
    </source>
</evidence>